<feature type="chain" id="PRO_5045988251" description="Secreted protein" evidence="2">
    <location>
        <begin position="24"/>
        <end position="263"/>
    </location>
</feature>
<evidence type="ECO:0000313" key="4">
    <source>
        <dbReference type="Proteomes" id="UP001446871"/>
    </source>
</evidence>
<accession>A0ABR1W3H6</accession>
<dbReference type="Proteomes" id="UP001446871">
    <property type="component" value="Unassembled WGS sequence"/>
</dbReference>
<feature type="compositionally biased region" description="Basic and acidic residues" evidence="1">
    <location>
        <begin position="43"/>
        <end position="58"/>
    </location>
</feature>
<evidence type="ECO:0000313" key="3">
    <source>
        <dbReference type="EMBL" id="KAK8078061.1"/>
    </source>
</evidence>
<keyword evidence="4" id="KW-1185">Reference proteome</keyword>
<proteinExistence type="predicted"/>
<evidence type="ECO:0000256" key="1">
    <source>
        <dbReference type="SAM" id="MobiDB-lite"/>
    </source>
</evidence>
<dbReference type="EMBL" id="JAQQWM010000002">
    <property type="protein sequence ID" value="KAK8078061.1"/>
    <property type="molecule type" value="Genomic_DNA"/>
</dbReference>
<gene>
    <name evidence="3" type="ORF">PG996_004231</name>
</gene>
<evidence type="ECO:0000256" key="2">
    <source>
        <dbReference type="SAM" id="SignalP"/>
    </source>
</evidence>
<organism evidence="3 4">
    <name type="scientific">Apiospora saccharicola</name>
    <dbReference type="NCBI Taxonomy" id="335842"/>
    <lineage>
        <taxon>Eukaryota</taxon>
        <taxon>Fungi</taxon>
        <taxon>Dikarya</taxon>
        <taxon>Ascomycota</taxon>
        <taxon>Pezizomycotina</taxon>
        <taxon>Sordariomycetes</taxon>
        <taxon>Xylariomycetidae</taxon>
        <taxon>Amphisphaeriales</taxon>
        <taxon>Apiosporaceae</taxon>
        <taxon>Apiospora</taxon>
    </lineage>
</organism>
<feature type="region of interest" description="Disordered" evidence="1">
    <location>
        <begin position="31"/>
        <end position="61"/>
    </location>
</feature>
<name>A0ABR1W3H6_9PEZI</name>
<feature type="signal peptide" evidence="2">
    <location>
        <begin position="1"/>
        <end position="23"/>
    </location>
</feature>
<reference evidence="3 4" key="1">
    <citation type="submission" date="2023-01" db="EMBL/GenBank/DDBJ databases">
        <title>Analysis of 21 Apiospora genomes using comparative genomics revels a genus with tremendous synthesis potential of carbohydrate active enzymes and secondary metabolites.</title>
        <authorList>
            <person name="Sorensen T."/>
        </authorList>
    </citation>
    <scope>NUCLEOTIDE SEQUENCE [LARGE SCALE GENOMIC DNA]</scope>
    <source>
        <strain evidence="3 4">CBS 83171</strain>
    </source>
</reference>
<keyword evidence="2" id="KW-0732">Signal</keyword>
<protein>
    <recommendedName>
        <fullName evidence="5">Secreted protein</fullName>
    </recommendedName>
</protein>
<sequence length="263" mass="28763">MIANVGTLQHLSHLVLQLGLLLAADLPRGGDGHGGKSVGGAHTQEREEGPERGARDLDQGDGVATGILDLRAELPIMPPYREVRPIRLQPGRLDLLPLGFGQGGEWEDPCKLDKRRWNTLGDESIKNHVLQFLPTVRRQRPVDGDGNSRMGIVGSDLLELSIDVVVVAEVCGLVTDNFTVVYCFLNSFLKISERNFSNPACYSHHHVVPDIFDLIRLGGGEGEGVGAHGERMGVLYCSVMVLFGLRMEMSVKVLMRVDSSSKY</sequence>
<evidence type="ECO:0008006" key="5">
    <source>
        <dbReference type="Google" id="ProtNLM"/>
    </source>
</evidence>
<comment type="caution">
    <text evidence="3">The sequence shown here is derived from an EMBL/GenBank/DDBJ whole genome shotgun (WGS) entry which is preliminary data.</text>
</comment>